<organism evidence="3 4">
    <name type="scientific">Fraxinus pennsylvanica</name>
    <dbReference type="NCBI Taxonomy" id="56036"/>
    <lineage>
        <taxon>Eukaryota</taxon>
        <taxon>Viridiplantae</taxon>
        <taxon>Streptophyta</taxon>
        <taxon>Embryophyta</taxon>
        <taxon>Tracheophyta</taxon>
        <taxon>Spermatophyta</taxon>
        <taxon>Magnoliopsida</taxon>
        <taxon>eudicotyledons</taxon>
        <taxon>Gunneridae</taxon>
        <taxon>Pentapetalae</taxon>
        <taxon>asterids</taxon>
        <taxon>lamiids</taxon>
        <taxon>Lamiales</taxon>
        <taxon>Oleaceae</taxon>
        <taxon>Oleeae</taxon>
        <taxon>Fraxinus</taxon>
    </lineage>
</organism>
<protein>
    <recommendedName>
        <fullName evidence="2">N-acetyltransferase domain-containing protein</fullName>
    </recommendedName>
</protein>
<dbReference type="PANTHER" id="PTHR13355:SF15">
    <property type="entry name" value="GCN5-RELATED N-ACETYLTRANSFERASE 3, CHLOROPLASTIC"/>
    <property type="match status" value="1"/>
</dbReference>
<keyword evidence="4" id="KW-1185">Reference proteome</keyword>
<dbReference type="EMBL" id="OU503040">
    <property type="protein sequence ID" value="CAI9762315.1"/>
    <property type="molecule type" value="Genomic_DNA"/>
</dbReference>
<evidence type="ECO:0000313" key="4">
    <source>
        <dbReference type="Proteomes" id="UP000834106"/>
    </source>
</evidence>
<dbReference type="PROSITE" id="PS51186">
    <property type="entry name" value="GNAT"/>
    <property type="match status" value="1"/>
</dbReference>
<dbReference type="Gene3D" id="3.40.630.30">
    <property type="match status" value="1"/>
</dbReference>
<evidence type="ECO:0000313" key="3">
    <source>
        <dbReference type="EMBL" id="CAI9762315.1"/>
    </source>
</evidence>
<dbReference type="AlphaFoldDB" id="A0AAD1Z6U4"/>
<dbReference type="InterPro" id="IPR039143">
    <property type="entry name" value="GNPNAT1-like"/>
</dbReference>
<accession>A0AAD1Z6U4</accession>
<dbReference type="InterPro" id="IPR016181">
    <property type="entry name" value="Acyl_CoA_acyltransferase"/>
</dbReference>
<feature type="compositionally biased region" description="Low complexity" evidence="1">
    <location>
        <begin position="316"/>
        <end position="332"/>
    </location>
</feature>
<dbReference type="PANTHER" id="PTHR13355">
    <property type="entry name" value="GLUCOSAMINE 6-PHOSPHATE N-ACETYLTRANSFERASE"/>
    <property type="match status" value="1"/>
</dbReference>
<reference evidence="3" key="1">
    <citation type="submission" date="2023-05" db="EMBL/GenBank/DDBJ databases">
        <authorList>
            <person name="Huff M."/>
        </authorList>
    </citation>
    <scope>NUCLEOTIDE SEQUENCE</scope>
</reference>
<dbReference type="InterPro" id="IPR000182">
    <property type="entry name" value="GNAT_dom"/>
</dbReference>
<dbReference type="SUPFAM" id="SSF55729">
    <property type="entry name" value="Acyl-CoA N-acyltransferases (Nat)"/>
    <property type="match status" value="1"/>
</dbReference>
<dbReference type="CDD" id="cd04301">
    <property type="entry name" value="NAT_SF"/>
    <property type="match status" value="1"/>
</dbReference>
<feature type="region of interest" description="Disordered" evidence="1">
    <location>
        <begin position="301"/>
        <end position="334"/>
    </location>
</feature>
<dbReference type="Pfam" id="PF00583">
    <property type="entry name" value="Acetyltransf_1"/>
    <property type="match status" value="1"/>
</dbReference>
<proteinExistence type="predicted"/>
<dbReference type="GO" id="GO:0008080">
    <property type="term" value="F:N-acetyltransferase activity"/>
    <property type="evidence" value="ECO:0007669"/>
    <property type="project" value="TreeGrafter"/>
</dbReference>
<evidence type="ECO:0000259" key="2">
    <source>
        <dbReference type="PROSITE" id="PS51186"/>
    </source>
</evidence>
<evidence type="ECO:0000256" key="1">
    <source>
        <dbReference type="SAM" id="MobiDB-lite"/>
    </source>
</evidence>
<feature type="domain" description="N-acetyltransferase" evidence="2">
    <location>
        <begin position="92"/>
        <end position="226"/>
    </location>
</feature>
<dbReference type="Proteomes" id="UP000834106">
    <property type="component" value="Chromosome 5"/>
</dbReference>
<sequence>MAVATAALGGYFPSKIHSLPPPLKITGQIERPSPPPPIFISTNPSHVNLHHLKDLYTFCNHSCHRFPNVDATGRVEVIDAGKLRTAIFHSSVVVSVFTKPEFVTTHSSPVEVSNLMGIGGEWIKRVMPVTPDNGQLIGFGRAVSDFGLTASIYDVMVLPALQGRGIGRMIVQKIVRMLTNRDIYDIAALCSDKERLFFRACGFGDDILGSTTMMYTRNSSYSIDEETLSVGRKQFNQYCAEIDASENNNLVWRTKFSITVNTSEPNFQDLALHVEVYSREPIFLRQSLLGTEESSLMDHSGGIKLVSPYEPRGNHQPQLPQTQPQQLASPPLTNSQYALPMPIPKIIPSHQTIHQLADLAINHLKLTTAASIF</sequence>
<gene>
    <name evidence="3" type="ORF">FPE_LOCUS9745</name>
</gene>
<name>A0AAD1Z6U4_9LAMI</name>